<feature type="compositionally biased region" description="Polar residues" evidence="1">
    <location>
        <begin position="7"/>
        <end position="22"/>
    </location>
</feature>
<feature type="compositionally biased region" description="Polar residues" evidence="1">
    <location>
        <begin position="32"/>
        <end position="57"/>
    </location>
</feature>
<keyword evidence="2" id="KW-0472">Membrane</keyword>
<protein>
    <submittedName>
        <fullName evidence="4">Uncharacterized protein</fullName>
    </submittedName>
</protein>
<feature type="transmembrane region" description="Helical" evidence="2">
    <location>
        <begin position="130"/>
        <end position="152"/>
    </location>
</feature>
<feature type="region of interest" description="Disordered" evidence="1">
    <location>
        <begin position="1"/>
        <end position="57"/>
    </location>
</feature>
<evidence type="ECO:0000313" key="4">
    <source>
        <dbReference type="EMBL" id="CAD8895208.1"/>
    </source>
</evidence>
<organism evidence="4">
    <name type="scientific">Corethron hystrix</name>
    <dbReference type="NCBI Taxonomy" id="216773"/>
    <lineage>
        <taxon>Eukaryota</taxon>
        <taxon>Sar</taxon>
        <taxon>Stramenopiles</taxon>
        <taxon>Ochrophyta</taxon>
        <taxon>Bacillariophyta</taxon>
        <taxon>Coscinodiscophyceae</taxon>
        <taxon>Corethrophycidae</taxon>
        <taxon>Corethrales</taxon>
        <taxon>Corethraceae</taxon>
        <taxon>Corethron</taxon>
    </lineage>
</organism>
<proteinExistence type="predicted"/>
<name>A0A6U5JMN0_9STRA</name>
<accession>A0A6U5JMN0</accession>
<reference evidence="4" key="1">
    <citation type="submission" date="2021-01" db="EMBL/GenBank/DDBJ databases">
        <authorList>
            <person name="Corre E."/>
            <person name="Pelletier E."/>
            <person name="Niang G."/>
            <person name="Scheremetjew M."/>
            <person name="Finn R."/>
            <person name="Kale V."/>
            <person name="Holt S."/>
            <person name="Cochrane G."/>
            <person name="Meng A."/>
            <person name="Brown T."/>
            <person name="Cohen L."/>
        </authorList>
    </citation>
    <scope>NUCLEOTIDE SEQUENCE</scope>
    <source>
        <strain evidence="4">308</strain>
    </source>
</reference>
<keyword evidence="2" id="KW-1133">Transmembrane helix</keyword>
<dbReference type="EMBL" id="HBFR01030869">
    <property type="protein sequence ID" value="CAD8895208.1"/>
    <property type="molecule type" value="Transcribed_RNA"/>
</dbReference>
<keyword evidence="2" id="KW-0812">Transmembrane</keyword>
<gene>
    <name evidence="3" type="ORF">CHYS00102_LOCUS22413</name>
    <name evidence="4" type="ORF">CHYS00102_LOCUS22422</name>
</gene>
<evidence type="ECO:0000313" key="3">
    <source>
        <dbReference type="EMBL" id="CAD8895199.1"/>
    </source>
</evidence>
<evidence type="ECO:0000256" key="1">
    <source>
        <dbReference type="SAM" id="MobiDB-lite"/>
    </source>
</evidence>
<dbReference type="AlphaFoldDB" id="A0A6U5JMN0"/>
<evidence type="ECO:0000256" key="2">
    <source>
        <dbReference type="SAM" id="Phobius"/>
    </source>
</evidence>
<dbReference type="EMBL" id="HBFR01030858">
    <property type="protein sequence ID" value="CAD8895199.1"/>
    <property type="molecule type" value="Transcribed_RNA"/>
</dbReference>
<sequence>MILFGVSDNSTKKNQYKNSDIESATVEHRNTLQKSPNKTDTKSLAPSSGQQPDPTSSKLLFLSPISCRPDQPQYKRKHHPVSILSTHDAVQVNSLDLRQREARARKLSERSGPILAILNVFSGFKVFFRYLIAVESICAVLASVGLTLWIFFTKVIESVSINLRIHTLEGHA</sequence>